<dbReference type="AlphaFoldDB" id="A0A2X0IKA5"/>
<evidence type="ECO:0000313" key="3">
    <source>
        <dbReference type="Proteomes" id="UP000248889"/>
    </source>
</evidence>
<gene>
    <name evidence="2" type="ORF">DN069_20395</name>
</gene>
<dbReference type="InterPro" id="IPR043519">
    <property type="entry name" value="NT_sf"/>
</dbReference>
<sequence length="513" mass="57638">MTTITASPDSVRLRDAAADAFQLHVLPAIRTSLPGVEDLLTATVTSSVAYGAADEHSDLDVFLVFRRERDYRAHAAALGALIDGLSLDELYGPICDKGMRFEIESLPRADLSRLYHHPENPDHWHQQSEWLLAWFLDSWPLHDPGGVHARMRRLAGTWPPAVLAARQDEAWTRVTTWTATALRLLHDEGTTYPAVRAAFRAATVGLEAAYLCAGRFAPHPKWRESYARRHLAHSPDACRVLASQQQLAEVLAHPPYRSEDLAEALEEHQDRQKPPGDGQEPCLDWHGPLTAASDTFADRHGRIHLLRRRAPGALVLGAARAAAHAGETVYLAGETGYDLLLSQRPGYDHSMRVSEPLRWLHAHGLRGDPAGDTSATENLRWRYLNFVLWRKLRVVDKTRRRGLHFTCRWYQLQVVDHLLEAETLLAGTHAPPLHRLTRAPRGFTRPPLAGLLDEARADTGLSDVGAFLSQGWRDLAGVQDRLVRHRLLDPRDVTDPLAGQWDVQYWKYENLFS</sequence>
<dbReference type="Gene3D" id="3.30.460.10">
    <property type="entry name" value="Beta Polymerase, domain 2"/>
    <property type="match status" value="1"/>
</dbReference>
<name>A0A2X0IKA5_9ACTN</name>
<dbReference type="EMBL" id="QKYN01000077">
    <property type="protein sequence ID" value="RAG83801.1"/>
    <property type="molecule type" value="Genomic_DNA"/>
</dbReference>
<dbReference type="Proteomes" id="UP000248889">
    <property type="component" value="Unassembled WGS sequence"/>
</dbReference>
<keyword evidence="3" id="KW-1185">Reference proteome</keyword>
<feature type="region of interest" description="Disordered" evidence="1">
    <location>
        <begin position="264"/>
        <end position="284"/>
    </location>
</feature>
<comment type="caution">
    <text evidence="2">The sequence shown here is derived from an EMBL/GenBank/DDBJ whole genome shotgun (WGS) entry which is preliminary data.</text>
</comment>
<evidence type="ECO:0000256" key="1">
    <source>
        <dbReference type="SAM" id="MobiDB-lite"/>
    </source>
</evidence>
<organism evidence="2 3">
    <name type="scientific">Streptacidiphilus pinicola</name>
    <dbReference type="NCBI Taxonomy" id="2219663"/>
    <lineage>
        <taxon>Bacteria</taxon>
        <taxon>Bacillati</taxon>
        <taxon>Actinomycetota</taxon>
        <taxon>Actinomycetes</taxon>
        <taxon>Kitasatosporales</taxon>
        <taxon>Streptomycetaceae</taxon>
        <taxon>Streptacidiphilus</taxon>
    </lineage>
</organism>
<accession>A0A2X0IKA5</accession>
<feature type="compositionally biased region" description="Basic and acidic residues" evidence="1">
    <location>
        <begin position="264"/>
        <end position="274"/>
    </location>
</feature>
<reference evidence="2 3" key="1">
    <citation type="submission" date="2018-06" db="EMBL/GenBank/DDBJ databases">
        <title>Streptacidiphilus pinicola sp. nov., isolated from pine grove soil.</title>
        <authorList>
            <person name="Roh S.G."/>
            <person name="Park S."/>
            <person name="Kim M.-K."/>
            <person name="Yun B.-R."/>
            <person name="Park J."/>
            <person name="Kim M.J."/>
            <person name="Kim Y.S."/>
            <person name="Kim S.B."/>
        </authorList>
    </citation>
    <scope>NUCLEOTIDE SEQUENCE [LARGE SCALE GENOMIC DNA]</scope>
    <source>
        <strain evidence="2 3">MMS16-CNU450</strain>
    </source>
</reference>
<protein>
    <recommendedName>
        <fullName evidence="4">Nucleotidyltransferase domain-containing protein</fullName>
    </recommendedName>
</protein>
<proteinExistence type="predicted"/>
<evidence type="ECO:0000313" key="2">
    <source>
        <dbReference type="EMBL" id="RAG83801.1"/>
    </source>
</evidence>
<evidence type="ECO:0008006" key="4">
    <source>
        <dbReference type="Google" id="ProtNLM"/>
    </source>
</evidence>